<dbReference type="InterPro" id="IPR009057">
    <property type="entry name" value="Homeodomain-like_sf"/>
</dbReference>
<dbReference type="SUPFAM" id="SSF46689">
    <property type="entry name" value="Homeodomain-like"/>
    <property type="match status" value="1"/>
</dbReference>
<accession>A0A3B0VGY3</accession>
<proteinExistence type="predicted"/>
<organism evidence="3">
    <name type="scientific">hydrothermal vent metagenome</name>
    <dbReference type="NCBI Taxonomy" id="652676"/>
    <lineage>
        <taxon>unclassified sequences</taxon>
        <taxon>metagenomes</taxon>
        <taxon>ecological metagenomes</taxon>
    </lineage>
</organism>
<evidence type="ECO:0000313" key="3">
    <source>
        <dbReference type="EMBL" id="VAW37577.1"/>
    </source>
</evidence>
<dbReference type="PROSITE" id="PS50977">
    <property type="entry name" value="HTH_TETR_2"/>
    <property type="match status" value="1"/>
</dbReference>
<dbReference type="InterPro" id="IPR050624">
    <property type="entry name" value="HTH-type_Tx_Regulator"/>
</dbReference>
<dbReference type="Gene3D" id="1.10.357.10">
    <property type="entry name" value="Tetracycline Repressor, domain 2"/>
    <property type="match status" value="1"/>
</dbReference>
<dbReference type="PANTHER" id="PTHR43479:SF7">
    <property type="entry name" value="TETR-FAMILY TRANSCRIPTIONAL REGULATOR"/>
    <property type="match status" value="1"/>
</dbReference>
<feature type="domain" description="HTH tetR-type" evidence="2">
    <location>
        <begin position="6"/>
        <end position="66"/>
    </location>
</feature>
<dbReference type="InterPro" id="IPR039532">
    <property type="entry name" value="TetR_C_Firmicutes"/>
</dbReference>
<reference evidence="3" key="1">
    <citation type="submission" date="2018-06" db="EMBL/GenBank/DDBJ databases">
        <authorList>
            <person name="Zhirakovskaya E."/>
        </authorList>
    </citation>
    <scope>NUCLEOTIDE SEQUENCE</scope>
</reference>
<sequence>MDRRVRRTRNMLAQALLALVQEKKFDQITIQDITDRADLNRATFYLHYGSREELLADSLEGYFDELVQRIESITAVTPVWESPEANEMVFEHVAEHADLYRVLLGKNGLGYVINRIIDYIAQFSEAHMRAHLGTVEPQVPLEIIARHVAGSLYALLTWWLMNDMPYTPRQMAEMATNLCLMGSVPTPALLSQT</sequence>
<gene>
    <name evidence="3" type="ORF">MNBD_CHLOROFLEXI01-306</name>
</gene>
<protein>
    <recommendedName>
        <fullName evidence="2">HTH tetR-type domain-containing protein</fullName>
    </recommendedName>
</protein>
<dbReference type="Pfam" id="PF00440">
    <property type="entry name" value="TetR_N"/>
    <property type="match status" value="1"/>
</dbReference>
<evidence type="ECO:0000259" key="2">
    <source>
        <dbReference type="PROSITE" id="PS50977"/>
    </source>
</evidence>
<keyword evidence="1" id="KW-0238">DNA-binding</keyword>
<dbReference type="AlphaFoldDB" id="A0A3B0VGY3"/>
<dbReference type="Pfam" id="PF14278">
    <property type="entry name" value="TetR_C_8"/>
    <property type="match status" value="1"/>
</dbReference>
<evidence type="ECO:0000256" key="1">
    <source>
        <dbReference type="ARBA" id="ARBA00023125"/>
    </source>
</evidence>
<dbReference type="PANTHER" id="PTHR43479">
    <property type="entry name" value="ACREF/ENVCD OPERON REPRESSOR-RELATED"/>
    <property type="match status" value="1"/>
</dbReference>
<dbReference type="EMBL" id="UOEU01000668">
    <property type="protein sequence ID" value="VAW37577.1"/>
    <property type="molecule type" value="Genomic_DNA"/>
</dbReference>
<name>A0A3B0VGY3_9ZZZZ</name>
<dbReference type="InterPro" id="IPR001647">
    <property type="entry name" value="HTH_TetR"/>
</dbReference>
<dbReference type="GO" id="GO:0003677">
    <property type="term" value="F:DNA binding"/>
    <property type="evidence" value="ECO:0007669"/>
    <property type="project" value="UniProtKB-KW"/>
</dbReference>